<dbReference type="AlphaFoldDB" id="A0A545VP60"/>
<gene>
    <name evidence="2" type="ORF">IF1G_09788</name>
</gene>
<feature type="signal peptide" evidence="1">
    <location>
        <begin position="1"/>
        <end position="17"/>
    </location>
</feature>
<reference evidence="2 3" key="1">
    <citation type="journal article" date="2019" name="Appl. Microbiol. Biotechnol.">
        <title>Genome sequence of Isaria javanica and comparative genome analysis insights into family S53 peptidase evolution in fungal entomopathogens.</title>
        <authorList>
            <person name="Lin R."/>
            <person name="Zhang X."/>
            <person name="Xin B."/>
            <person name="Zou M."/>
            <person name="Gao Y."/>
            <person name="Qin F."/>
            <person name="Hu Q."/>
            <person name="Xie B."/>
            <person name="Cheng X."/>
        </authorList>
    </citation>
    <scope>NUCLEOTIDE SEQUENCE [LARGE SCALE GENOMIC DNA]</scope>
    <source>
        <strain evidence="2 3">IJ1G</strain>
    </source>
</reference>
<comment type="caution">
    <text evidence="2">The sequence shown here is derived from an EMBL/GenBank/DDBJ whole genome shotgun (WGS) entry which is preliminary data.</text>
</comment>
<feature type="chain" id="PRO_5021903084" evidence="1">
    <location>
        <begin position="18"/>
        <end position="205"/>
    </location>
</feature>
<evidence type="ECO:0000313" key="3">
    <source>
        <dbReference type="Proteomes" id="UP000315783"/>
    </source>
</evidence>
<dbReference type="Proteomes" id="UP000315783">
    <property type="component" value="Unassembled WGS sequence"/>
</dbReference>
<organism evidence="2 3">
    <name type="scientific">Cordyceps javanica</name>
    <dbReference type="NCBI Taxonomy" id="43265"/>
    <lineage>
        <taxon>Eukaryota</taxon>
        <taxon>Fungi</taxon>
        <taxon>Dikarya</taxon>
        <taxon>Ascomycota</taxon>
        <taxon>Pezizomycotina</taxon>
        <taxon>Sordariomycetes</taxon>
        <taxon>Hypocreomycetidae</taxon>
        <taxon>Hypocreales</taxon>
        <taxon>Cordycipitaceae</taxon>
        <taxon>Cordyceps</taxon>
    </lineage>
</organism>
<dbReference type="EMBL" id="SPUK01000018">
    <property type="protein sequence ID" value="TQV91722.1"/>
    <property type="molecule type" value="Genomic_DNA"/>
</dbReference>
<dbReference type="OrthoDB" id="10395536at2759"/>
<protein>
    <submittedName>
        <fullName evidence="2">Uncharacterized protein</fullName>
    </submittedName>
</protein>
<proteinExistence type="predicted"/>
<keyword evidence="1" id="KW-0732">Signal</keyword>
<accession>A0A545VP60</accession>
<name>A0A545VP60_9HYPO</name>
<sequence>MKPFLISIAAWAFCAFGSPLSTEANGGLGSAERSSRGIGSISFPSADSKETILSVVSSTLTQVRKDLQSINETLASFKSGGISKDEASNQASSSLQTLSEKLSGGITRLSATPSPGINPDDLDEVLKALDHIVNEIIITFIDIIKFLGSPQLASVLKAVLEVLYDFLSTIANLVDIAIPAGVKLLVPFLKVLRNAIITIVIGLLV</sequence>
<evidence type="ECO:0000256" key="1">
    <source>
        <dbReference type="SAM" id="SignalP"/>
    </source>
</evidence>
<evidence type="ECO:0000313" key="2">
    <source>
        <dbReference type="EMBL" id="TQV91722.1"/>
    </source>
</evidence>
<keyword evidence="3" id="KW-1185">Reference proteome</keyword>